<reference evidence="5" key="1">
    <citation type="submission" date="2025-08" db="UniProtKB">
        <authorList>
            <consortium name="RefSeq"/>
        </authorList>
    </citation>
    <scope>IDENTIFICATION</scope>
    <source>
        <tissue evidence="5">Gonad</tissue>
    </source>
</reference>
<dbReference type="InterPro" id="IPR041667">
    <property type="entry name" value="Cupin_8"/>
</dbReference>
<dbReference type="PANTHER" id="PTHR12461">
    <property type="entry name" value="HYPOXIA-INDUCIBLE FACTOR 1 ALPHA INHIBITOR-RELATED"/>
    <property type="match status" value="1"/>
</dbReference>
<dbReference type="Gene3D" id="2.60.120.650">
    <property type="entry name" value="Cupin"/>
    <property type="match status" value="1"/>
</dbReference>
<feature type="compositionally biased region" description="Acidic residues" evidence="1">
    <location>
        <begin position="88"/>
        <end position="97"/>
    </location>
</feature>
<feature type="region of interest" description="Disordered" evidence="1">
    <location>
        <begin position="31"/>
        <end position="104"/>
    </location>
</feature>
<proteinExistence type="predicted"/>
<keyword evidence="5" id="KW-0808">Transferase</keyword>
<dbReference type="AlphaFoldDB" id="A0A6P4YWA9"/>
<feature type="compositionally biased region" description="Acidic residues" evidence="1">
    <location>
        <begin position="570"/>
        <end position="599"/>
    </location>
</feature>
<sequence length="822" mass="92882">MARATWVLIALLLLVLVLAVNVILGLEEGAKNKQQKGDDANVKPEPTKRPPEKENQGKASKKTEPAPGKDEVKPHKKTEDVSVKGGQEEEVPEEDTEVWPPNGVTLEDDPSLWPGHLEPIGSNAPVKRVDARKGFPSPKVFLEEYAISSVPVLFKGAMKDSVAHRRWNSDDYLRTFPESATEFKFVETKKKENRTQPVTEMTLRQFLDRYATEDIYMVQAVPEFLKKDVPMPKPLLCEPFIEMLQDTVLWFSSGGTRSVLHHDNLDNINCLLDGRKELVFISYQKYKKKVPKTHPEDSYSSLDVDAVDFTEYPGMREVEYYRVNMTAGDCLYVPYMWFHQVNSYERNIAVNIFWDHDAKKYVKMLSQTCGDAPDDPTLADFDFKVQETETENSQDLLTHFVSYLPKEKEANLTFRQFEGKLKKDGLISKLTNWTDECTQAAQEMFDQLDQNGNFVFAYNDLDDLTREIVEDLNGLLQDRILDLNEIADDQDAELKEALAVDVGKKQMDRYSEQIKKMIDDQLAAMLGKKKPSAGLDDKTSDDSYSSKEEIKDKFREKQKQKEEERRREELMEDEFTDFAVVEEEEEEEELLAEDEDEEVTIVTKASKETKDDASKSKVSKETKEDASKSKVSKETKDDASKSKVSKETKGDASTSKVSKETKDDATKSKVSKETKGDASTSKVSKETKGDASKSKVSMETKDDASKSKVSMETKDDASKSKVSKETKDDASKSKVSKETKDDASKSKVSKETKDDASKSTVSKETIDDASKSKVSKETKEDASKSKVSKETKDDASKSTMEKKVPTASEKKPSKKTNTHQEL</sequence>
<dbReference type="Pfam" id="PF13621">
    <property type="entry name" value="Cupin_8"/>
    <property type="match status" value="1"/>
</dbReference>
<dbReference type="RefSeq" id="XP_019623027.1">
    <property type="nucleotide sequence ID" value="XM_019767468.1"/>
</dbReference>
<feature type="domain" description="JmjC" evidence="3">
    <location>
        <begin position="210"/>
        <end position="369"/>
    </location>
</feature>
<feature type="chain" id="PRO_5028349449" evidence="2">
    <location>
        <begin position="20"/>
        <end position="822"/>
    </location>
</feature>
<feature type="region of interest" description="Disordered" evidence="1">
    <location>
        <begin position="529"/>
        <end position="822"/>
    </location>
</feature>
<evidence type="ECO:0000313" key="5">
    <source>
        <dbReference type="RefSeq" id="XP_019623027.1"/>
    </source>
</evidence>
<dbReference type="SMART" id="SM00558">
    <property type="entry name" value="JmjC"/>
    <property type="match status" value="1"/>
</dbReference>
<dbReference type="SUPFAM" id="SSF51197">
    <property type="entry name" value="Clavaminate synthase-like"/>
    <property type="match status" value="1"/>
</dbReference>
<feature type="compositionally biased region" description="Basic and acidic residues" evidence="1">
    <location>
        <begin position="657"/>
        <end position="676"/>
    </location>
</feature>
<accession>A0A6P4YWA9</accession>
<dbReference type="PANTHER" id="PTHR12461:SF18">
    <property type="entry name" value="JMJC DOMAIN-CONTAINING PROTEIN"/>
    <property type="match status" value="1"/>
</dbReference>
<dbReference type="OrthoDB" id="415358at2759"/>
<dbReference type="GO" id="GO:0016301">
    <property type="term" value="F:kinase activity"/>
    <property type="evidence" value="ECO:0007669"/>
    <property type="project" value="UniProtKB-KW"/>
</dbReference>
<dbReference type="GeneID" id="109469085"/>
<evidence type="ECO:0000256" key="2">
    <source>
        <dbReference type="SAM" id="SignalP"/>
    </source>
</evidence>
<name>A0A6P4YWA9_BRABE</name>
<feature type="signal peptide" evidence="2">
    <location>
        <begin position="1"/>
        <end position="19"/>
    </location>
</feature>
<dbReference type="PROSITE" id="PS51184">
    <property type="entry name" value="JMJC"/>
    <property type="match status" value="1"/>
</dbReference>
<feature type="compositionally biased region" description="Basic and acidic residues" evidence="1">
    <location>
        <begin position="535"/>
        <end position="569"/>
    </location>
</feature>
<dbReference type="Proteomes" id="UP000515135">
    <property type="component" value="Unplaced"/>
</dbReference>
<feature type="compositionally biased region" description="Basic and acidic residues" evidence="1">
    <location>
        <begin position="683"/>
        <end position="757"/>
    </location>
</feature>
<organism evidence="4 5">
    <name type="scientific">Branchiostoma belcheri</name>
    <name type="common">Amphioxus</name>
    <dbReference type="NCBI Taxonomy" id="7741"/>
    <lineage>
        <taxon>Eukaryota</taxon>
        <taxon>Metazoa</taxon>
        <taxon>Chordata</taxon>
        <taxon>Cephalochordata</taxon>
        <taxon>Leptocardii</taxon>
        <taxon>Amphioxiformes</taxon>
        <taxon>Branchiostomatidae</taxon>
        <taxon>Branchiostoma</taxon>
    </lineage>
</organism>
<evidence type="ECO:0000313" key="4">
    <source>
        <dbReference type="Proteomes" id="UP000515135"/>
    </source>
</evidence>
<dbReference type="InterPro" id="IPR003347">
    <property type="entry name" value="JmjC_dom"/>
</dbReference>
<feature type="compositionally biased region" description="Basic and acidic residues" evidence="1">
    <location>
        <begin position="764"/>
        <end position="811"/>
    </location>
</feature>
<feature type="compositionally biased region" description="Basic and acidic residues" evidence="1">
    <location>
        <begin position="605"/>
        <end position="650"/>
    </location>
</feature>
<dbReference type="FunFam" id="2.60.120.650:FF:000025">
    <property type="entry name" value="Lysine-specific demethylase 8"/>
    <property type="match status" value="1"/>
</dbReference>
<evidence type="ECO:0000256" key="1">
    <source>
        <dbReference type="SAM" id="MobiDB-lite"/>
    </source>
</evidence>
<feature type="compositionally biased region" description="Basic and acidic residues" evidence="1">
    <location>
        <begin position="31"/>
        <end position="82"/>
    </location>
</feature>
<evidence type="ECO:0000259" key="3">
    <source>
        <dbReference type="PROSITE" id="PS51184"/>
    </source>
</evidence>
<keyword evidence="4" id="KW-1185">Reference proteome</keyword>
<keyword evidence="2" id="KW-0732">Signal</keyword>
<dbReference type="KEGG" id="bbel:109469085"/>
<keyword evidence="5" id="KW-0418">Kinase</keyword>
<feature type="compositionally biased region" description="Basic residues" evidence="1">
    <location>
        <begin position="812"/>
        <end position="822"/>
    </location>
</feature>
<protein>
    <submittedName>
        <fullName evidence="5">Probable serine/threonine-protein kinase kinX</fullName>
    </submittedName>
</protein>
<gene>
    <name evidence="5" type="primary">LOC109469085</name>
</gene>